<feature type="region of interest" description="Disordered" evidence="1">
    <location>
        <begin position="186"/>
        <end position="208"/>
    </location>
</feature>
<comment type="caution">
    <text evidence="2">The sequence shown here is derived from an EMBL/GenBank/DDBJ whole genome shotgun (WGS) entry which is preliminary data.</text>
</comment>
<feature type="compositionally biased region" description="Polar residues" evidence="1">
    <location>
        <begin position="97"/>
        <end position="113"/>
    </location>
</feature>
<reference evidence="2" key="1">
    <citation type="journal article" date="2020" name="Stud. Mycol.">
        <title>101 Dothideomycetes genomes: a test case for predicting lifestyles and emergence of pathogens.</title>
        <authorList>
            <person name="Haridas S."/>
            <person name="Albert R."/>
            <person name="Binder M."/>
            <person name="Bloem J."/>
            <person name="Labutti K."/>
            <person name="Salamov A."/>
            <person name="Andreopoulos B."/>
            <person name="Baker S."/>
            <person name="Barry K."/>
            <person name="Bills G."/>
            <person name="Bluhm B."/>
            <person name="Cannon C."/>
            <person name="Castanera R."/>
            <person name="Culley D."/>
            <person name="Daum C."/>
            <person name="Ezra D."/>
            <person name="Gonzalez J."/>
            <person name="Henrissat B."/>
            <person name="Kuo A."/>
            <person name="Liang C."/>
            <person name="Lipzen A."/>
            <person name="Lutzoni F."/>
            <person name="Magnuson J."/>
            <person name="Mondo S."/>
            <person name="Nolan M."/>
            <person name="Ohm R."/>
            <person name="Pangilinan J."/>
            <person name="Park H.-J."/>
            <person name="Ramirez L."/>
            <person name="Alfaro M."/>
            <person name="Sun H."/>
            <person name="Tritt A."/>
            <person name="Yoshinaga Y."/>
            <person name="Zwiers L.-H."/>
            <person name="Turgeon B."/>
            <person name="Goodwin S."/>
            <person name="Spatafora J."/>
            <person name="Crous P."/>
            <person name="Grigoriev I."/>
        </authorList>
    </citation>
    <scope>NUCLEOTIDE SEQUENCE</scope>
    <source>
        <strain evidence="2">CBS 133067</strain>
    </source>
</reference>
<feature type="compositionally biased region" description="Polar residues" evidence="1">
    <location>
        <begin position="703"/>
        <end position="721"/>
    </location>
</feature>
<feature type="compositionally biased region" description="Polar residues" evidence="1">
    <location>
        <begin position="1052"/>
        <end position="1062"/>
    </location>
</feature>
<feature type="region of interest" description="Disordered" evidence="1">
    <location>
        <begin position="293"/>
        <end position="422"/>
    </location>
</feature>
<evidence type="ECO:0000313" key="3">
    <source>
        <dbReference type="Proteomes" id="UP000799772"/>
    </source>
</evidence>
<feature type="region of interest" description="Disordered" evidence="1">
    <location>
        <begin position="1"/>
        <end position="54"/>
    </location>
</feature>
<feature type="compositionally biased region" description="Low complexity" evidence="1">
    <location>
        <begin position="607"/>
        <end position="616"/>
    </location>
</feature>
<keyword evidence="3" id="KW-1185">Reference proteome</keyword>
<protein>
    <submittedName>
        <fullName evidence="2">Uncharacterized protein</fullName>
    </submittedName>
</protein>
<proteinExistence type="predicted"/>
<feature type="region of interest" description="Disordered" evidence="1">
    <location>
        <begin position="878"/>
        <end position="897"/>
    </location>
</feature>
<feature type="compositionally biased region" description="Basic and acidic residues" evidence="1">
    <location>
        <begin position="199"/>
        <end position="208"/>
    </location>
</feature>
<feature type="compositionally biased region" description="Polar residues" evidence="1">
    <location>
        <begin position="358"/>
        <end position="371"/>
    </location>
</feature>
<accession>A0A9P4M685</accession>
<organism evidence="2 3">
    <name type="scientific">Rhizodiscina lignyota</name>
    <dbReference type="NCBI Taxonomy" id="1504668"/>
    <lineage>
        <taxon>Eukaryota</taxon>
        <taxon>Fungi</taxon>
        <taxon>Dikarya</taxon>
        <taxon>Ascomycota</taxon>
        <taxon>Pezizomycotina</taxon>
        <taxon>Dothideomycetes</taxon>
        <taxon>Pleosporomycetidae</taxon>
        <taxon>Aulographales</taxon>
        <taxon>Rhizodiscinaceae</taxon>
        <taxon>Rhizodiscina</taxon>
    </lineage>
</organism>
<dbReference type="AlphaFoldDB" id="A0A9P4M685"/>
<evidence type="ECO:0000256" key="1">
    <source>
        <dbReference type="SAM" id="MobiDB-lite"/>
    </source>
</evidence>
<feature type="compositionally biased region" description="Polar residues" evidence="1">
    <location>
        <begin position="669"/>
        <end position="689"/>
    </location>
</feature>
<feature type="compositionally biased region" description="Basic residues" evidence="1">
    <location>
        <begin position="723"/>
        <end position="736"/>
    </location>
</feature>
<feature type="compositionally biased region" description="Basic and acidic residues" evidence="1">
    <location>
        <begin position="1"/>
        <end position="10"/>
    </location>
</feature>
<gene>
    <name evidence="2" type="ORF">NA57DRAFT_80371</name>
</gene>
<evidence type="ECO:0000313" key="2">
    <source>
        <dbReference type="EMBL" id="KAF2094569.1"/>
    </source>
</evidence>
<sequence length="1201" mass="129283">MTDLDTRHANLDISSSPLFPSSSFSKPSARTGAPEFRTPPVMERPSSRRLRRMTTAGSIQQSLDMDRTMEAVAEDDTVGVEPRIALRSRPSWMRRLSNLSPSGYSTPSTNSRPASASMSFSAGSNSFSQAGSTVPIFGGPQKPLPPNKLVKRSSSFRVANGAVGVEGSSRGPLTSHQRMATLRARPASAMGSLEWTEPEPSRVREQQSKSKWRHYFSAMVVGTTSDGSKSRATDVKAVRRILPDEKGQPVLVMAKSIAATSVDVDETLRMSHDAESFMFGSSSRPMTPAAFDDALSSRVSTAPSKRSRPGADSTTDEVRPRRSFSISDLLSRGPSSKKSSSNASFGDKFLRRGRRISSAPTRLMTTRQSIELQHDRERPSKRRDITEPSNTTIPPPSTGDSQRSGGFGLPVGTPLSPLVTPSPPKNISAALLIDEKTTLVHEDLFHAPDHSPLASKVPSAMAGRYSKHRIRTSVSHSEQASTIGGSDVETRGMSSGDDDDTDMTSDTVFDSVRTRATRSTSGAGARGPRIETIFDESPPHKSLQLSLSKVQDQFPDKILTDLDIGATSWHENEAISTPTAGKSGSGDGLGAASLRDIEKSPARSSHFHSSPPDFSHLTLSEKQRTQQGQGEDMEWSYDDSEPESMRASATEDEADGIEYERVATPLSIHRSNPTLVDTSSSSTAATPQNCIGPAPSQAGRGSATRNSAFDWSEPTDTSPRNRTPPRPKTVHGKRQPGPRGSRSIGRRAPSSLHTRSQSVPVVPDMNGKRESPVGNKFGTWGAGQIEIEEWDDDDFDFAGAEQRRVDSGTSIFVPQVIRDQQDTVNNARGLLYEWLRLVAQLKAIDGHASRLRITNGPDAETFRKVKAVIALSDENLPGASIPPPLSTGSSPSVKSDIVEEEPSVASLAASLEDKLRLKAGSSSSAGLSEPIMQMASAARNRRKSVLPSNSAIFSPPAQASGSIAAVFEDEISPAGNIQETSVLTSSKDASVSAAKVLIEQIQNTPVTPQSWKRGGFRTPEKPVLASTKEDFEVTTTAIVENVHALPEPFTAGNLSTQETSALASPKENSEATADVEPIQSNHAVPRPSTPVSFPTQAEANKAPFDAEALRYLVPFVRDILSKAKDAVRMEEALYNSPNVSPKVPLEVDLAQFKRAPPDGSPSVARGRRVSRNAMMMETSDTQGLQTPEKELTTQLKLMTVM</sequence>
<feature type="compositionally biased region" description="Polar residues" evidence="1">
    <location>
        <begin position="387"/>
        <end position="404"/>
    </location>
</feature>
<feature type="region of interest" description="Disordered" evidence="1">
    <location>
        <begin position="95"/>
        <end position="125"/>
    </location>
</feature>
<feature type="region of interest" description="Disordered" evidence="1">
    <location>
        <begin position="1049"/>
        <end position="1094"/>
    </location>
</feature>
<feature type="compositionally biased region" description="Polar residues" evidence="1">
    <location>
        <begin position="472"/>
        <end position="484"/>
    </location>
</feature>
<dbReference type="EMBL" id="ML978134">
    <property type="protein sequence ID" value="KAF2094569.1"/>
    <property type="molecule type" value="Genomic_DNA"/>
</dbReference>
<dbReference type="OrthoDB" id="5346713at2759"/>
<feature type="compositionally biased region" description="Acidic residues" evidence="1">
    <location>
        <begin position="631"/>
        <end position="642"/>
    </location>
</feature>
<feature type="compositionally biased region" description="Basic and acidic residues" evidence="1">
    <location>
        <begin position="372"/>
        <end position="386"/>
    </location>
</feature>
<feature type="compositionally biased region" description="Low complexity" evidence="1">
    <location>
        <begin position="114"/>
        <end position="125"/>
    </location>
</feature>
<dbReference type="Proteomes" id="UP000799772">
    <property type="component" value="Unassembled WGS sequence"/>
</dbReference>
<feature type="compositionally biased region" description="Low complexity" evidence="1">
    <location>
        <begin position="14"/>
        <end position="28"/>
    </location>
</feature>
<name>A0A9P4M685_9PEZI</name>
<feature type="region of interest" description="Disordered" evidence="1">
    <location>
        <begin position="598"/>
        <end position="779"/>
    </location>
</feature>
<feature type="region of interest" description="Disordered" evidence="1">
    <location>
        <begin position="469"/>
        <end position="539"/>
    </location>
</feature>
<feature type="compositionally biased region" description="Low complexity" evidence="1">
    <location>
        <begin position="737"/>
        <end position="751"/>
    </location>
</feature>